<dbReference type="Proteomes" id="UP000068243">
    <property type="component" value="Unassembled WGS sequence"/>
</dbReference>
<feature type="domain" description="MYND-type" evidence="4">
    <location>
        <begin position="7"/>
        <end position="54"/>
    </location>
</feature>
<proteinExistence type="predicted"/>
<dbReference type="VEuPathDB" id="FungiDB:ASPNIDRAFT2_1163921"/>
<keyword evidence="3" id="KW-0862">Zinc</keyword>
<dbReference type="Gene3D" id="6.10.140.2220">
    <property type="match status" value="1"/>
</dbReference>
<sequence length="319" mass="35515">MSSTGSCANCGNEAKWRCSGCRGAPEYIPGDALPVFYCGVSCQEAHQPVHKDHCKSMRRRKKLLRSAVIAKAAFLGYRELHFDVDVTNIERRDDNLYLSINHMILDSDSLTLGRPFPENLTADPKHQEAVLTWLQGITACPLSCRLVTKLLADVPCEITMMGVNVGKRSLTIQVVPHSDSVDITGPDTAGIPHHILKVRVRQPGDDETWIVDLTGAQYGIQAALTPYSKYMADQECSIVGNPEPYNMTETWDLDVASAKLEDVFGEILSSVRQPRLRFAAFVDTVDEEILKGSPEEFVHKLAQFRVALKQYMLNEPQNP</sequence>
<dbReference type="VEuPathDB" id="FungiDB:ATCC64974_28940"/>
<evidence type="ECO:0000313" key="5">
    <source>
        <dbReference type="EMBL" id="GAQ40520.1"/>
    </source>
</evidence>
<dbReference type="EMBL" id="BCMY01000005">
    <property type="protein sequence ID" value="GAQ40520.1"/>
    <property type="molecule type" value="Genomic_DNA"/>
</dbReference>
<comment type="caution">
    <text evidence="5">The sequence shown here is derived from an EMBL/GenBank/DDBJ whole genome shotgun (WGS) entry which is preliminary data.</text>
</comment>
<dbReference type="OMA" id="DTTGCQY"/>
<dbReference type="VEuPathDB" id="FungiDB:M747DRAFT_348656"/>
<name>A0A117DZ58_ASPNG</name>
<evidence type="ECO:0000256" key="3">
    <source>
        <dbReference type="ARBA" id="ARBA00022833"/>
    </source>
</evidence>
<organism evidence="5 6">
    <name type="scientific">Aspergillus niger</name>
    <dbReference type="NCBI Taxonomy" id="5061"/>
    <lineage>
        <taxon>Eukaryota</taxon>
        <taxon>Fungi</taxon>
        <taxon>Dikarya</taxon>
        <taxon>Ascomycota</taxon>
        <taxon>Pezizomycotina</taxon>
        <taxon>Eurotiomycetes</taxon>
        <taxon>Eurotiomycetidae</taxon>
        <taxon>Eurotiales</taxon>
        <taxon>Aspergillaceae</taxon>
        <taxon>Aspergillus</taxon>
        <taxon>Aspergillus subgen. Circumdati</taxon>
    </lineage>
</organism>
<dbReference type="SUPFAM" id="SSF144232">
    <property type="entry name" value="HIT/MYND zinc finger-like"/>
    <property type="match status" value="1"/>
</dbReference>
<accession>A0A117DZ58</accession>
<dbReference type="OrthoDB" id="432970at2759"/>
<gene>
    <name evidence="5" type="ORF">ABL_03664</name>
</gene>
<dbReference type="GO" id="GO:0008270">
    <property type="term" value="F:zinc ion binding"/>
    <property type="evidence" value="ECO:0007669"/>
    <property type="project" value="UniProtKB-KW"/>
</dbReference>
<evidence type="ECO:0000259" key="4">
    <source>
        <dbReference type="Pfam" id="PF01753"/>
    </source>
</evidence>
<protein>
    <submittedName>
        <fullName evidence="5">Similar to An15g04980</fullName>
    </submittedName>
</protein>
<keyword evidence="1" id="KW-0479">Metal-binding</keyword>
<dbReference type="Pfam" id="PF01753">
    <property type="entry name" value="zf-MYND"/>
    <property type="match status" value="1"/>
</dbReference>
<evidence type="ECO:0000313" key="6">
    <source>
        <dbReference type="Proteomes" id="UP000068243"/>
    </source>
</evidence>
<dbReference type="VEuPathDB" id="FungiDB:An15g04980"/>
<keyword evidence="2" id="KW-0863">Zinc-finger</keyword>
<evidence type="ECO:0000256" key="1">
    <source>
        <dbReference type="ARBA" id="ARBA00022723"/>
    </source>
</evidence>
<evidence type="ECO:0000256" key="2">
    <source>
        <dbReference type="ARBA" id="ARBA00022771"/>
    </source>
</evidence>
<dbReference type="InterPro" id="IPR002893">
    <property type="entry name" value="Znf_MYND"/>
</dbReference>
<reference evidence="6" key="1">
    <citation type="journal article" date="2016" name="Genome Announc.">
        <title>Draft genome sequence of Aspergillus niger strain An76.</title>
        <authorList>
            <person name="Gong W."/>
            <person name="Cheng Z."/>
            <person name="Zhang H."/>
            <person name="Liu L."/>
            <person name="Gao P."/>
            <person name="Wang L."/>
        </authorList>
    </citation>
    <scope>NUCLEOTIDE SEQUENCE [LARGE SCALE GENOMIC DNA]</scope>
    <source>
        <strain evidence="6">An76</strain>
    </source>
</reference>
<dbReference type="AlphaFoldDB" id="A0A117DZ58"/>